<sequence length="203" mass="23150">MLKRMFYLCWTTTLIGVVTGIATWAVLRFLDPGFIFIDDKFSKYELSSLLLGIFSIAFTSIIGFIAFLFGRFYILGILRNRVNVWTGVQIFFIALTLFDLFFVRFKKFAGEGDRALGYLGLPLLILVVGIAITLWKVKLTNRHAIVPTLFFMIVITVLELLPSLSVNRMEYILYMLIPLVVCNAWQILTLHKLVGPQNRAVQG</sequence>
<evidence type="ECO:0000256" key="1">
    <source>
        <dbReference type="SAM" id="Phobius"/>
    </source>
</evidence>
<evidence type="ECO:0000313" key="3">
    <source>
        <dbReference type="Proteomes" id="UP000190188"/>
    </source>
</evidence>
<accession>A0A1T2XMN2</accession>
<name>A0A1T2XMN2_9BACL</name>
<keyword evidence="1" id="KW-0812">Transmembrane</keyword>
<feature type="transmembrane region" description="Helical" evidence="1">
    <location>
        <begin position="115"/>
        <end position="137"/>
    </location>
</feature>
<dbReference type="Pfam" id="PF14089">
    <property type="entry name" value="KbaA"/>
    <property type="match status" value="1"/>
</dbReference>
<dbReference type="Proteomes" id="UP000190188">
    <property type="component" value="Unassembled WGS sequence"/>
</dbReference>
<proteinExistence type="predicted"/>
<keyword evidence="1" id="KW-0472">Membrane</keyword>
<protein>
    <submittedName>
        <fullName evidence="2">KinB signaling pathway activation protein</fullName>
    </submittedName>
</protein>
<feature type="transmembrane region" description="Helical" evidence="1">
    <location>
        <begin position="82"/>
        <end position="103"/>
    </location>
</feature>
<feature type="transmembrane region" description="Helical" evidence="1">
    <location>
        <begin position="144"/>
        <end position="165"/>
    </location>
</feature>
<dbReference type="AlphaFoldDB" id="A0A1T2XMN2"/>
<feature type="transmembrane region" description="Helical" evidence="1">
    <location>
        <begin position="7"/>
        <end position="27"/>
    </location>
</feature>
<dbReference type="OrthoDB" id="2374256at2"/>
<dbReference type="SMART" id="SM01251">
    <property type="entry name" value="KbaA"/>
    <property type="match status" value="1"/>
</dbReference>
<dbReference type="RefSeq" id="WP_078496837.1">
    <property type="nucleotide sequence ID" value="NZ_MSZX01000001.1"/>
</dbReference>
<dbReference type="InterPro" id="IPR024164">
    <property type="entry name" value="KinB-signalling_activ"/>
</dbReference>
<evidence type="ECO:0000313" key="2">
    <source>
        <dbReference type="EMBL" id="OPA81111.1"/>
    </source>
</evidence>
<dbReference type="GO" id="GO:0045881">
    <property type="term" value="P:positive regulation of sporulation resulting in formation of a cellular spore"/>
    <property type="evidence" value="ECO:0007669"/>
    <property type="project" value="InterPro"/>
</dbReference>
<keyword evidence="1" id="KW-1133">Transmembrane helix</keyword>
<reference evidence="2 3" key="1">
    <citation type="submission" date="2017-01" db="EMBL/GenBank/DDBJ databases">
        <title>Genome analysis of Paenibacillus selenitrireducens ES3-24.</title>
        <authorList>
            <person name="Xu D."/>
            <person name="Yao R."/>
            <person name="Zheng S."/>
        </authorList>
    </citation>
    <scope>NUCLEOTIDE SEQUENCE [LARGE SCALE GENOMIC DNA]</scope>
    <source>
        <strain evidence="2 3">ES3-24</strain>
    </source>
</reference>
<organism evidence="2 3">
    <name type="scientific">Paenibacillus selenitireducens</name>
    <dbReference type="NCBI Taxonomy" id="1324314"/>
    <lineage>
        <taxon>Bacteria</taxon>
        <taxon>Bacillati</taxon>
        <taxon>Bacillota</taxon>
        <taxon>Bacilli</taxon>
        <taxon>Bacillales</taxon>
        <taxon>Paenibacillaceae</taxon>
        <taxon>Paenibacillus</taxon>
    </lineage>
</organism>
<gene>
    <name evidence="2" type="ORF">BVG16_01875</name>
</gene>
<dbReference type="EMBL" id="MSZX01000001">
    <property type="protein sequence ID" value="OPA81111.1"/>
    <property type="molecule type" value="Genomic_DNA"/>
</dbReference>
<comment type="caution">
    <text evidence="2">The sequence shown here is derived from an EMBL/GenBank/DDBJ whole genome shotgun (WGS) entry which is preliminary data.</text>
</comment>
<dbReference type="STRING" id="1324314.BVG16_01875"/>
<feature type="transmembrane region" description="Helical" evidence="1">
    <location>
        <begin position="171"/>
        <end position="190"/>
    </location>
</feature>
<feature type="transmembrane region" description="Helical" evidence="1">
    <location>
        <begin position="47"/>
        <end position="70"/>
    </location>
</feature>
<keyword evidence="3" id="KW-1185">Reference proteome</keyword>